<evidence type="ECO:0000256" key="4">
    <source>
        <dbReference type="ARBA" id="ARBA00022525"/>
    </source>
</evidence>
<dbReference type="GO" id="GO:0005576">
    <property type="term" value="C:extracellular region"/>
    <property type="evidence" value="ECO:0007669"/>
    <property type="project" value="UniProtKB-SubCell"/>
</dbReference>
<comment type="similarity">
    <text evidence="2 6">Belongs to the plant self-incompatibility (S1) protein family.</text>
</comment>
<keyword evidence="8" id="KW-1185">Reference proteome</keyword>
<dbReference type="Proteomes" id="UP001177140">
    <property type="component" value="Unassembled WGS sequence"/>
</dbReference>
<dbReference type="InterPro" id="IPR010264">
    <property type="entry name" value="Self-incomp_S1"/>
</dbReference>
<dbReference type="PANTHER" id="PTHR31232:SF18">
    <property type="entry name" value="S-PROTEIN HOMOLOG"/>
    <property type="match status" value="1"/>
</dbReference>
<reference evidence="7" key="1">
    <citation type="submission" date="2022-03" db="EMBL/GenBank/DDBJ databases">
        <title>A functionally conserved STORR gene fusion in Papaver species that diverged 16.8 million years ago.</title>
        <authorList>
            <person name="Catania T."/>
        </authorList>
    </citation>
    <scope>NUCLEOTIDE SEQUENCE</scope>
    <source>
        <strain evidence="7">S-191538</strain>
    </source>
</reference>
<evidence type="ECO:0000256" key="1">
    <source>
        <dbReference type="ARBA" id="ARBA00004613"/>
    </source>
</evidence>
<dbReference type="GO" id="GO:0060320">
    <property type="term" value="P:rejection of self pollen"/>
    <property type="evidence" value="ECO:0007669"/>
    <property type="project" value="UniProtKB-KW"/>
</dbReference>
<evidence type="ECO:0000256" key="3">
    <source>
        <dbReference type="ARBA" id="ARBA00022471"/>
    </source>
</evidence>
<protein>
    <recommendedName>
        <fullName evidence="6">S-protein homolog</fullName>
    </recommendedName>
</protein>
<comment type="caution">
    <text evidence="7">The sequence shown here is derived from an EMBL/GenBank/DDBJ whole genome shotgun (WGS) entry which is preliminary data.</text>
</comment>
<evidence type="ECO:0000313" key="7">
    <source>
        <dbReference type="EMBL" id="MCL7050367.1"/>
    </source>
</evidence>
<evidence type="ECO:0000256" key="6">
    <source>
        <dbReference type="RuleBase" id="RU367044"/>
    </source>
</evidence>
<dbReference type="PANTHER" id="PTHR31232">
    <property type="match status" value="1"/>
</dbReference>
<organism evidence="7 8">
    <name type="scientific">Papaver nudicaule</name>
    <name type="common">Iceland poppy</name>
    <dbReference type="NCBI Taxonomy" id="74823"/>
    <lineage>
        <taxon>Eukaryota</taxon>
        <taxon>Viridiplantae</taxon>
        <taxon>Streptophyta</taxon>
        <taxon>Embryophyta</taxon>
        <taxon>Tracheophyta</taxon>
        <taxon>Spermatophyta</taxon>
        <taxon>Magnoliopsida</taxon>
        <taxon>Ranunculales</taxon>
        <taxon>Papaveraceae</taxon>
        <taxon>Papaveroideae</taxon>
        <taxon>Papaver</taxon>
    </lineage>
</organism>
<dbReference type="AlphaFoldDB" id="A0AA42B3T6"/>
<comment type="subcellular location">
    <subcellularLocation>
        <location evidence="1 6">Secreted</location>
    </subcellularLocation>
</comment>
<dbReference type="EMBL" id="JAJJMA010327051">
    <property type="protein sequence ID" value="MCL7050367.1"/>
    <property type="molecule type" value="Genomic_DNA"/>
</dbReference>
<evidence type="ECO:0000256" key="5">
    <source>
        <dbReference type="ARBA" id="ARBA00022729"/>
    </source>
</evidence>
<evidence type="ECO:0000256" key="2">
    <source>
        <dbReference type="ARBA" id="ARBA00005581"/>
    </source>
</evidence>
<accession>A0AA42B3T6</accession>
<sequence length="154" mass="17847">MTCFFNSIASSSALVSAKFFLLLVLVILFGFSSVTDGFGVHRNPTLVILKNELSPNTTLTYHCKSADDDLGERSLAFETNWAWMFYVNFWDTTLFWCNFWWIDDNGNHRQEGFQIYKAKRDMRRCGGVCRRSLRSDGIYGYTAGLEPYLLHKWP</sequence>
<keyword evidence="3 6" id="KW-0713">Self-incompatibility</keyword>
<proteinExistence type="inferred from homology"/>
<gene>
    <name evidence="7" type="ORF">MKW94_010678</name>
</gene>
<keyword evidence="4 6" id="KW-0964">Secreted</keyword>
<keyword evidence="5" id="KW-0732">Signal</keyword>
<name>A0AA42B3T6_PAPNU</name>
<dbReference type="Pfam" id="PF05938">
    <property type="entry name" value="Self-incomp_S1"/>
    <property type="match status" value="1"/>
</dbReference>
<evidence type="ECO:0000313" key="8">
    <source>
        <dbReference type="Proteomes" id="UP001177140"/>
    </source>
</evidence>